<organism evidence="2 4">
    <name type="scientific">Didymodactylos carnosus</name>
    <dbReference type="NCBI Taxonomy" id="1234261"/>
    <lineage>
        <taxon>Eukaryota</taxon>
        <taxon>Metazoa</taxon>
        <taxon>Spiralia</taxon>
        <taxon>Gnathifera</taxon>
        <taxon>Rotifera</taxon>
        <taxon>Eurotatoria</taxon>
        <taxon>Bdelloidea</taxon>
        <taxon>Philodinida</taxon>
        <taxon>Philodinidae</taxon>
        <taxon>Didymodactylos</taxon>
    </lineage>
</organism>
<evidence type="ECO:0000313" key="2">
    <source>
        <dbReference type="EMBL" id="CAF1303970.1"/>
    </source>
</evidence>
<dbReference type="EMBL" id="CAJNOQ010012608">
    <property type="protein sequence ID" value="CAF1303970.1"/>
    <property type="molecule type" value="Genomic_DNA"/>
</dbReference>
<name>A0A815DNQ0_9BILA</name>
<sequence length="193" mass="22505">QRSESDAIFGYLQERRFSWEDFAFGVYAPVDEESRPEFQDHRRFPCITKIRLPRKELDDLIHDLFAARQSHCSLLPLDTISSSNSNAIFLNHHDYTVQYGKTVRLMRLLTRNSRILMPLTEKPYGTLNATERERSADNTVCRKRKEQPTIDIIDTSTQERRIVKRKQEETEGNYGRENNHNKSAAGGDCPPYL</sequence>
<evidence type="ECO:0000313" key="4">
    <source>
        <dbReference type="Proteomes" id="UP000663829"/>
    </source>
</evidence>
<feature type="compositionally biased region" description="Basic and acidic residues" evidence="1">
    <location>
        <begin position="157"/>
        <end position="169"/>
    </location>
</feature>
<evidence type="ECO:0000256" key="1">
    <source>
        <dbReference type="SAM" id="MobiDB-lite"/>
    </source>
</evidence>
<proteinExistence type="predicted"/>
<feature type="non-terminal residue" evidence="2">
    <location>
        <position position="193"/>
    </location>
</feature>
<dbReference type="EMBL" id="CAJOBC010038875">
    <property type="protein sequence ID" value="CAF4133449.1"/>
    <property type="molecule type" value="Genomic_DNA"/>
</dbReference>
<dbReference type="Proteomes" id="UP000663829">
    <property type="component" value="Unassembled WGS sequence"/>
</dbReference>
<accession>A0A815DNQ0</accession>
<feature type="region of interest" description="Disordered" evidence="1">
    <location>
        <begin position="153"/>
        <end position="193"/>
    </location>
</feature>
<protein>
    <submittedName>
        <fullName evidence="2">Uncharacterized protein</fullName>
    </submittedName>
</protein>
<gene>
    <name evidence="2" type="ORF">GPM918_LOCUS28660</name>
    <name evidence="3" type="ORF">SRO942_LOCUS29179</name>
</gene>
<keyword evidence="4" id="KW-1185">Reference proteome</keyword>
<dbReference type="Proteomes" id="UP000681722">
    <property type="component" value="Unassembled WGS sequence"/>
</dbReference>
<dbReference type="AlphaFoldDB" id="A0A815DNQ0"/>
<evidence type="ECO:0000313" key="3">
    <source>
        <dbReference type="EMBL" id="CAF4133449.1"/>
    </source>
</evidence>
<reference evidence="2" key="1">
    <citation type="submission" date="2021-02" db="EMBL/GenBank/DDBJ databases">
        <authorList>
            <person name="Nowell W R."/>
        </authorList>
    </citation>
    <scope>NUCLEOTIDE SEQUENCE</scope>
</reference>
<comment type="caution">
    <text evidence="2">The sequence shown here is derived from an EMBL/GenBank/DDBJ whole genome shotgun (WGS) entry which is preliminary data.</text>
</comment>